<keyword evidence="1" id="KW-0472">Membrane</keyword>
<keyword evidence="1" id="KW-1133">Transmembrane helix</keyword>
<accession>A0A839ZE81</accession>
<sequence length="431" mass="46064">MHNTRINRTDVVSIRPLGAAVRSEHALLVSLLEELGPDASGLLAEPVYNRDGSVIDWYVPGRVVALDLASAPADIAESVAQTLADLGSRIHALADRIERQGHAEDREMARLLRDCLTVPSRSCIFVVDGKPVLTAWGHVTDNGQALRTGLRVLEPRRQAAPPTPPAPLAAAPPMAVAPRIGAAQTAEAPLGATAPRWPLVGLLWLLLAVLIAAIMYLLLRACAFGWLFFWFGLSSYCPAGPIATMDHLRGLGAQVAALEQQIAQAPGTCAERAIGGAEASGEATTPDAEATLQRERDARAGLQAGDLEITLLWDGTADLDLSAQFLCPSGPQAVAIDYRTMSICGGVLDRDNNANRIDPAPAEHITFPNAETVPSGPIDVGVTLYNRNRDTNPDIPYKLVIRRGSDPPRIIEGTVNASDTRQRRSVETIRN</sequence>
<proteinExistence type="predicted"/>
<dbReference type="EMBL" id="JACICD010000007">
    <property type="protein sequence ID" value="MBB3772932.1"/>
    <property type="molecule type" value="Genomic_DNA"/>
</dbReference>
<protein>
    <submittedName>
        <fullName evidence="2">Uncharacterized protein</fullName>
    </submittedName>
</protein>
<dbReference type="AlphaFoldDB" id="A0A839ZE81"/>
<keyword evidence="1" id="KW-0812">Transmembrane</keyword>
<evidence type="ECO:0000313" key="3">
    <source>
        <dbReference type="Proteomes" id="UP000533469"/>
    </source>
</evidence>
<dbReference type="Proteomes" id="UP000533469">
    <property type="component" value="Unassembled WGS sequence"/>
</dbReference>
<dbReference type="RefSeq" id="WP_183191087.1">
    <property type="nucleotide sequence ID" value="NZ_JACICD010000007.1"/>
</dbReference>
<name>A0A839ZE81_9HYPH</name>
<comment type="caution">
    <text evidence="2">The sequence shown here is derived from an EMBL/GenBank/DDBJ whole genome shotgun (WGS) entry which is preliminary data.</text>
</comment>
<feature type="transmembrane region" description="Helical" evidence="1">
    <location>
        <begin position="202"/>
        <end position="231"/>
    </location>
</feature>
<evidence type="ECO:0000256" key="1">
    <source>
        <dbReference type="SAM" id="Phobius"/>
    </source>
</evidence>
<organism evidence="2 3">
    <name type="scientific">Ancylobacter tetraedralis</name>
    <dbReference type="NCBI Taxonomy" id="217068"/>
    <lineage>
        <taxon>Bacteria</taxon>
        <taxon>Pseudomonadati</taxon>
        <taxon>Pseudomonadota</taxon>
        <taxon>Alphaproteobacteria</taxon>
        <taxon>Hyphomicrobiales</taxon>
        <taxon>Xanthobacteraceae</taxon>
        <taxon>Ancylobacter</taxon>
    </lineage>
</organism>
<evidence type="ECO:0000313" key="2">
    <source>
        <dbReference type="EMBL" id="MBB3772932.1"/>
    </source>
</evidence>
<keyword evidence="3" id="KW-1185">Reference proteome</keyword>
<reference evidence="2 3" key="1">
    <citation type="submission" date="2020-08" db="EMBL/GenBank/DDBJ databases">
        <title>Genomic Encyclopedia of Type Strains, Phase IV (KMG-IV): sequencing the most valuable type-strain genomes for metagenomic binning, comparative biology and taxonomic classification.</title>
        <authorList>
            <person name="Goeker M."/>
        </authorList>
    </citation>
    <scope>NUCLEOTIDE SEQUENCE [LARGE SCALE GENOMIC DNA]</scope>
    <source>
        <strain evidence="2 3">DSM 5895</strain>
    </source>
</reference>
<gene>
    <name evidence="2" type="ORF">FHS55_003557</name>
</gene>